<dbReference type="InterPro" id="IPR003399">
    <property type="entry name" value="Mce/MlaD"/>
</dbReference>
<dbReference type="Pfam" id="PF02470">
    <property type="entry name" value="MlaD"/>
    <property type="match status" value="1"/>
</dbReference>
<feature type="domain" description="Mce/MlaD" evidence="2">
    <location>
        <begin position="37"/>
        <end position="111"/>
    </location>
</feature>
<evidence type="ECO:0000259" key="2">
    <source>
        <dbReference type="Pfam" id="PF02470"/>
    </source>
</evidence>
<dbReference type="EMBL" id="BAAANN010000004">
    <property type="protein sequence ID" value="GAA1946298.1"/>
    <property type="molecule type" value="Genomic_DNA"/>
</dbReference>
<dbReference type="PANTHER" id="PTHR33371">
    <property type="entry name" value="INTERMEMBRANE PHOSPHOLIPID TRANSPORT SYSTEM BINDING PROTEIN MLAD-RELATED"/>
    <property type="match status" value="1"/>
</dbReference>
<dbReference type="Proteomes" id="UP001501116">
    <property type="component" value="Unassembled WGS sequence"/>
</dbReference>
<protein>
    <submittedName>
        <fullName evidence="4">MCE family protein</fullName>
    </submittedName>
</protein>
<dbReference type="RefSeq" id="WP_344414461.1">
    <property type="nucleotide sequence ID" value="NZ_BAAANN010000004.1"/>
</dbReference>
<keyword evidence="5" id="KW-1185">Reference proteome</keyword>
<evidence type="ECO:0000259" key="3">
    <source>
        <dbReference type="Pfam" id="PF11887"/>
    </source>
</evidence>
<evidence type="ECO:0000313" key="4">
    <source>
        <dbReference type="EMBL" id="GAA1946298.1"/>
    </source>
</evidence>
<dbReference type="Pfam" id="PF11887">
    <property type="entry name" value="Mce4_CUP1"/>
    <property type="match status" value="1"/>
</dbReference>
<keyword evidence="1" id="KW-0472">Membrane</keyword>
<name>A0ABP5BJ18_9PSEU</name>
<sequence length="398" mass="41709">MSDTRFGQSLIRAVTIACVLGLVVAGGLWWAMRDAGKNHLTAYFTGAVGLYEGNSVRMLGVEMGTVTKIEPLGDKVRVQLEYDRSVSVPKNPQAVIVAPSLVSDRYVQLAPAYKGGPKAGDGDTVPVDRTATPLETDDLYASLDRVTQSLGPNGANKNGSLSNLLDTAAKNFQGNGQNLHDTITRLSQAAGTLSGNKDDLFKTVQNLANFSQTLADSDGQVRQFSQQLQDVTGFLAGERGDLAETVKQLSTTLGSVQQFIDANHGRLKSNVDKLASVTKTLVDQRGALAEILDVAPVGLGNVVNAYNASSGTLDARPILNELTQPPVAMVCGLLKQAPEALKVLGDVCSKVAPVVDGLVKLPSVAQIINGLNTGQLPPLPLPLVGDLYGSPSALGGAK</sequence>
<evidence type="ECO:0000256" key="1">
    <source>
        <dbReference type="SAM" id="Phobius"/>
    </source>
</evidence>
<evidence type="ECO:0000313" key="5">
    <source>
        <dbReference type="Proteomes" id="UP001501116"/>
    </source>
</evidence>
<dbReference type="InterPro" id="IPR024516">
    <property type="entry name" value="Mce_C"/>
</dbReference>
<dbReference type="PANTHER" id="PTHR33371:SF4">
    <property type="entry name" value="INTERMEMBRANE PHOSPHOLIPID TRANSPORT SYSTEM BINDING PROTEIN MLAD"/>
    <property type="match status" value="1"/>
</dbReference>
<feature type="transmembrane region" description="Helical" evidence="1">
    <location>
        <begin position="12"/>
        <end position="32"/>
    </location>
</feature>
<dbReference type="NCBIfam" id="TIGR00996">
    <property type="entry name" value="Mtu_fam_mce"/>
    <property type="match status" value="1"/>
</dbReference>
<feature type="domain" description="Mammalian cell entry C-terminal" evidence="3">
    <location>
        <begin position="121"/>
        <end position="287"/>
    </location>
</feature>
<accession>A0ABP5BJ18</accession>
<keyword evidence="1" id="KW-1133">Transmembrane helix</keyword>
<comment type="caution">
    <text evidence="4">The sequence shown here is derived from an EMBL/GenBank/DDBJ whole genome shotgun (WGS) entry which is preliminary data.</text>
</comment>
<dbReference type="InterPro" id="IPR005693">
    <property type="entry name" value="Mce"/>
</dbReference>
<reference evidence="5" key="1">
    <citation type="journal article" date="2019" name="Int. J. Syst. Evol. Microbiol.">
        <title>The Global Catalogue of Microorganisms (GCM) 10K type strain sequencing project: providing services to taxonomists for standard genome sequencing and annotation.</title>
        <authorList>
            <consortium name="The Broad Institute Genomics Platform"/>
            <consortium name="The Broad Institute Genome Sequencing Center for Infectious Disease"/>
            <person name="Wu L."/>
            <person name="Ma J."/>
        </authorList>
    </citation>
    <scope>NUCLEOTIDE SEQUENCE [LARGE SCALE GENOMIC DNA]</scope>
    <source>
        <strain evidence="5">JCM 14545</strain>
    </source>
</reference>
<dbReference type="InterPro" id="IPR052336">
    <property type="entry name" value="MlaD_Phospholipid_Transporter"/>
</dbReference>
<gene>
    <name evidence="4" type="ORF">GCM10009754_12790</name>
</gene>
<organism evidence="4 5">
    <name type="scientific">Amycolatopsis minnesotensis</name>
    <dbReference type="NCBI Taxonomy" id="337894"/>
    <lineage>
        <taxon>Bacteria</taxon>
        <taxon>Bacillati</taxon>
        <taxon>Actinomycetota</taxon>
        <taxon>Actinomycetes</taxon>
        <taxon>Pseudonocardiales</taxon>
        <taxon>Pseudonocardiaceae</taxon>
        <taxon>Amycolatopsis</taxon>
    </lineage>
</organism>
<keyword evidence="1" id="KW-0812">Transmembrane</keyword>
<proteinExistence type="predicted"/>